<dbReference type="CDD" id="cd07185">
    <property type="entry name" value="OmpA_C-like"/>
    <property type="match status" value="1"/>
</dbReference>
<dbReference type="AlphaFoldDB" id="D5MGE2"/>
<accession>D5MGE2</accession>
<feature type="compositionally biased region" description="Basic and acidic residues" evidence="8">
    <location>
        <begin position="1"/>
        <end position="12"/>
    </location>
</feature>
<feature type="region of interest" description="Disordered" evidence="8">
    <location>
        <begin position="1"/>
        <end position="26"/>
    </location>
</feature>
<feature type="compositionally biased region" description="Basic and acidic residues" evidence="8">
    <location>
        <begin position="113"/>
        <end position="123"/>
    </location>
</feature>
<dbReference type="Pfam" id="PF13677">
    <property type="entry name" value="MotB_plug"/>
    <property type="match status" value="1"/>
</dbReference>
<evidence type="ECO:0000313" key="11">
    <source>
        <dbReference type="EMBL" id="CBE68823.1"/>
    </source>
</evidence>
<dbReference type="GO" id="GO:0005886">
    <property type="term" value="C:plasma membrane"/>
    <property type="evidence" value="ECO:0007669"/>
    <property type="project" value="UniProtKB-SubCell"/>
</dbReference>
<keyword evidence="4 9" id="KW-0812">Transmembrane</keyword>
<keyword evidence="3" id="KW-1003">Cell membrane</keyword>
<feature type="compositionally biased region" description="Basic residues" evidence="8">
    <location>
        <begin position="13"/>
        <end position="25"/>
    </location>
</feature>
<dbReference type="PANTHER" id="PTHR30329">
    <property type="entry name" value="STATOR ELEMENT OF FLAGELLAR MOTOR COMPLEX"/>
    <property type="match status" value="1"/>
</dbReference>
<feature type="domain" description="OmpA-like" evidence="10">
    <location>
        <begin position="161"/>
        <end position="282"/>
    </location>
</feature>
<keyword evidence="5 9" id="KW-1133">Transmembrane helix</keyword>
<dbReference type="SUPFAM" id="SSF103088">
    <property type="entry name" value="OmpA-like"/>
    <property type="match status" value="1"/>
</dbReference>
<dbReference type="EMBL" id="FP565575">
    <property type="protein sequence ID" value="CBE68823.1"/>
    <property type="molecule type" value="Genomic_DNA"/>
</dbReference>
<dbReference type="STRING" id="671143.DAMO_1765"/>
<sequence>MSEETEKNDNRPRKIVKKKGGHGGHHGGAWKVAYADFVTAMMALFIVLWIVGQSKSTKEAIAGYFKDPSNFSKGGSPGGLQSKGSIGVLSKGGDPVVVAQQASQTMSPEGSEDTQKSPEDKEQDRIHLEEAAEQFRQVIQRVPTLQALQGQIRIEITSEGLRVQLIEGNRDSFFDLGSSRLKPVTRQLLAAIAHEVAKLPNQVVVEGHTDARPYSGNTGRDYSNWELSTDRANSARRTMEEVGLRRNQVSRVIGYADQHLFNPTDPLDTANRRISILVRYLAAPTEAPAPSVGLRTDLPANPATKGKS</sequence>
<dbReference type="InterPro" id="IPR006665">
    <property type="entry name" value="OmpA-like"/>
</dbReference>
<evidence type="ECO:0000256" key="9">
    <source>
        <dbReference type="SAM" id="Phobius"/>
    </source>
</evidence>
<feature type="region of interest" description="Disordered" evidence="8">
    <location>
        <begin position="100"/>
        <end position="123"/>
    </location>
</feature>
<dbReference type="eggNOG" id="COG1360">
    <property type="taxonomic scope" value="Bacteria"/>
</dbReference>
<evidence type="ECO:0000256" key="4">
    <source>
        <dbReference type="ARBA" id="ARBA00022692"/>
    </source>
</evidence>
<feature type="transmembrane region" description="Helical" evidence="9">
    <location>
        <begin position="32"/>
        <end position="51"/>
    </location>
</feature>
<evidence type="ECO:0000256" key="5">
    <source>
        <dbReference type="ARBA" id="ARBA00022989"/>
    </source>
</evidence>
<evidence type="ECO:0000256" key="6">
    <source>
        <dbReference type="ARBA" id="ARBA00023136"/>
    </source>
</evidence>
<gene>
    <name evidence="11" type="ORF">DAMO_1765</name>
</gene>
<dbReference type="InterPro" id="IPR025713">
    <property type="entry name" value="MotB-like_N_dom"/>
</dbReference>
<dbReference type="Gene3D" id="3.30.1330.60">
    <property type="entry name" value="OmpA-like domain"/>
    <property type="match status" value="1"/>
</dbReference>
<proteinExistence type="inferred from homology"/>
<evidence type="ECO:0000256" key="1">
    <source>
        <dbReference type="ARBA" id="ARBA00004162"/>
    </source>
</evidence>
<evidence type="ECO:0000256" key="7">
    <source>
        <dbReference type="PROSITE-ProRule" id="PRU00473"/>
    </source>
</evidence>
<dbReference type="HOGENOM" id="CLU_016890_3_1_0"/>
<organism evidence="11 12">
    <name type="scientific">Methylomirabilis oxygeniifera</name>
    <dbReference type="NCBI Taxonomy" id="671143"/>
    <lineage>
        <taxon>Bacteria</taxon>
        <taxon>Candidatus Methylomirabilota</taxon>
        <taxon>Candidatus Methylomirabilia</taxon>
        <taxon>Candidatus Methylomirabilales</taxon>
        <taxon>Candidatus Methylomirabilaceae</taxon>
        <taxon>Candidatus Methylomirabilis</taxon>
    </lineage>
</organism>
<dbReference type="KEGG" id="mox:DAMO_1765"/>
<reference evidence="11 12" key="1">
    <citation type="journal article" date="2010" name="Nature">
        <title>Nitrite-driven anaerobic methane oxidation by oxygenic bacteria.</title>
        <authorList>
            <person name="Ettwig K.F."/>
            <person name="Butler M.K."/>
            <person name="Le Paslier D."/>
            <person name="Pelletier E."/>
            <person name="Mangenot S."/>
            <person name="Kuypers M.M.M."/>
            <person name="Schreiber F."/>
            <person name="Dutilh B.E."/>
            <person name="Zedelius J."/>
            <person name="de Beer D."/>
            <person name="Gloerich J."/>
            <person name="Wessels H.J.C.T."/>
            <person name="van Allen T."/>
            <person name="Luesken F."/>
            <person name="Wu M."/>
            <person name="van de Pas-Schoonen K.T."/>
            <person name="Op den Camp H.J.M."/>
            <person name="Janssen-Megens E.M."/>
            <person name="Francoijs K-J."/>
            <person name="Stunnenberg H."/>
            <person name="Weissenbach J."/>
            <person name="Jetten M.S.M."/>
            <person name="Strous M."/>
        </authorList>
    </citation>
    <scope>NUCLEOTIDE SEQUENCE [LARGE SCALE GENOMIC DNA]</scope>
</reference>
<dbReference type="PATRIC" id="fig|671143.5.peg.1562"/>
<comment type="subcellular location">
    <subcellularLocation>
        <location evidence="1">Cell membrane</location>
        <topology evidence="1">Single-pass membrane protein</topology>
    </subcellularLocation>
</comment>
<name>D5MGE2_METO1</name>
<dbReference type="PANTHER" id="PTHR30329:SF21">
    <property type="entry name" value="LIPOPROTEIN YIAD-RELATED"/>
    <property type="match status" value="1"/>
</dbReference>
<dbReference type="InterPro" id="IPR050330">
    <property type="entry name" value="Bact_OuterMem_StrucFunc"/>
</dbReference>
<evidence type="ECO:0000256" key="2">
    <source>
        <dbReference type="ARBA" id="ARBA00008914"/>
    </source>
</evidence>
<evidence type="ECO:0000256" key="8">
    <source>
        <dbReference type="SAM" id="MobiDB-lite"/>
    </source>
</evidence>
<evidence type="ECO:0000256" key="3">
    <source>
        <dbReference type="ARBA" id="ARBA00022475"/>
    </source>
</evidence>
<dbReference type="PROSITE" id="PS51123">
    <property type="entry name" value="OMPA_2"/>
    <property type="match status" value="1"/>
</dbReference>
<dbReference type="Pfam" id="PF00691">
    <property type="entry name" value="OmpA"/>
    <property type="match status" value="1"/>
</dbReference>
<protein>
    <submittedName>
        <fullName evidence="11">Outer membrane protein, OmpA/MotB family</fullName>
    </submittedName>
</protein>
<evidence type="ECO:0000259" key="10">
    <source>
        <dbReference type="PROSITE" id="PS51123"/>
    </source>
</evidence>
<dbReference type="Proteomes" id="UP000006898">
    <property type="component" value="Chromosome"/>
</dbReference>
<feature type="region of interest" description="Disordered" evidence="8">
    <location>
        <begin position="288"/>
        <end position="308"/>
    </location>
</feature>
<dbReference type="InterPro" id="IPR036737">
    <property type="entry name" value="OmpA-like_sf"/>
</dbReference>
<evidence type="ECO:0000313" key="12">
    <source>
        <dbReference type="Proteomes" id="UP000006898"/>
    </source>
</evidence>
<comment type="similarity">
    <text evidence="2">Belongs to the MotB family.</text>
</comment>
<keyword evidence="6 7" id="KW-0472">Membrane</keyword>